<proteinExistence type="predicted"/>
<feature type="region of interest" description="Disordered" evidence="1">
    <location>
        <begin position="1"/>
        <end position="29"/>
    </location>
</feature>
<name>A0AAJ0HCY5_9PEZI</name>
<reference evidence="2" key="1">
    <citation type="journal article" date="2023" name="Mol. Phylogenet. Evol.">
        <title>Genome-scale phylogeny and comparative genomics of the fungal order Sordariales.</title>
        <authorList>
            <person name="Hensen N."/>
            <person name="Bonometti L."/>
            <person name="Westerberg I."/>
            <person name="Brannstrom I.O."/>
            <person name="Guillou S."/>
            <person name="Cros-Aarteil S."/>
            <person name="Calhoun S."/>
            <person name="Haridas S."/>
            <person name="Kuo A."/>
            <person name="Mondo S."/>
            <person name="Pangilinan J."/>
            <person name="Riley R."/>
            <person name="LaButti K."/>
            <person name="Andreopoulos B."/>
            <person name="Lipzen A."/>
            <person name="Chen C."/>
            <person name="Yan M."/>
            <person name="Daum C."/>
            <person name="Ng V."/>
            <person name="Clum A."/>
            <person name="Steindorff A."/>
            <person name="Ohm R.A."/>
            <person name="Martin F."/>
            <person name="Silar P."/>
            <person name="Natvig D.O."/>
            <person name="Lalanne C."/>
            <person name="Gautier V."/>
            <person name="Ament-Velasquez S.L."/>
            <person name="Kruys A."/>
            <person name="Hutchinson M.I."/>
            <person name="Powell A.J."/>
            <person name="Barry K."/>
            <person name="Miller A.N."/>
            <person name="Grigoriev I.V."/>
            <person name="Debuchy R."/>
            <person name="Gladieux P."/>
            <person name="Hiltunen Thoren M."/>
            <person name="Johannesson H."/>
        </authorList>
    </citation>
    <scope>NUCLEOTIDE SEQUENCE</scope>
    <source>
        <strain evidence="2">CBS 955.72</strain>
    </source>
</reference>
<feature type="compositionally biased region" description="Polar residues" evidence="1">
    <location>
        <begin position="1"/>
        <end position="12"/>
    </location>
</feature>
<reference evidence="2" key="2">
    <citation type="submission" date="2023-06" db="EMBL/GenBank/DDBJ databases">
        <authorList>
            <consortium name="Lawrence Berkeley National Laboratory"/>
            <person name="Haridas S."/>
            <person name="Hensen N."/>
            <person name="Bonometti L."/>
            <person name="Westerberg I."/>
            <person name="Brannstrom I.O."/>
            <person name="Guillou S."/>
            <person name="Cros-Aarteil S."/>
            <person name="Calhoun S."/>
            <person name="Kuo A."/>
            <person name="Mondo S."/>
            <person name="Pangilinan J."/>
            <person name="Riley R."/>
            <person name="Labutti K."/>
            <person name="Andreopoulos B."/>
            <person name="Lipzen A."/>
            <person name="Chen C."/>
            <person name="Yanf M."/>
            <person name="Daum C."/>
            <person name="Ng V."/>
            <person name="Clum A."/>
            <person name="Steindorff A."/>
            <person name="Ohm R."/>
            <person name="Martin F."/>
            <person name="Silar P."/>
            <person name="Natvig D."/>
            <person name="Lalanne C."/>
            <person name="Gautier V."/>
            <person name="Ament-Velasquez S.L."/>
            <person name="Kruys A."/>
            <person name="Hutchinson M.I."/>
            <person name="Powell A.J."/>
            <person name="Barry K."/>
            <person name="Miller A.N."/>
            <person name="Grigoriev I.V."/>
            <person name="Debuchy R."/>
            <person name="Gladieux P."/>
            <person name="Thoren M.H."/>
            <person name="Johannesson H."/>
        </authorList>
    </citation>
    <scope>NUCLEOTIDE SEQUENCE</scope>
    <source>
        <strain evidence="2">CBS 955.72</strain>
    </source>
</reference>
<evidence type="ECO:0000313" key="2">
    <source>
        <dbReference type="EMBL" id="KAK3346949.1"/>
    </source>
</evidence>
<evidence type="ECO:0000313" key="3">
    <source>
        <dbReference type="Proteomes" id="UP001275084"/>
    </source>
</evidence>
<dbReference type="AlphaFoldDB" id="A0AAJ0HCY5"/>
<comment type="caution">
    <text evidence="2">The sequence shown here is derived from an EMBL/GenBank/DDBJ whole genome shotgun (WGS) entry which is preliminary data.</text>
</comment>
<organism evidence="2 3">
    <name type="scientific">Lasiosphaeria hispida</name>
    <dbReference type="NCBI Taxonomy" id="260671"/>
    <lineage>
        <taxon>Eukaryota</taxon>
        <taxon>Fungi</taxon>
        <taxon>Dikarya</taxon>
        <taxon>Ascomycota</taxon>
        <taxon>Pezizomycotina</taxon>
        <taxon>Sordariomycetes</taxon>
        <taxon>Sordariomycetidae</taxon>
        <taxon>Sordariales</taxon>
        <taxon>Lasiosphaeriaceae</taxon>
        <taxon>Lasiosphaeria</taxon>
    </lineage>
</organism>
<protein>
    <submittedName>
        <fullName evidence="2">Uncharacterized protein</fullName>
    </submittedName>
</protein>
<accession>A0AAJ0HCY5</accession>
<evidence type="ECO:0000256" key="1">
    <source>
        <dbReference type="SAM" id="MobiDB-lite"/>
    </source>
</evidence>
<sequence>MIYSPQMSSTNAAGVETGGGVDDRGSGPNARPASVNFTLWIETVEYKVLAQWPSSAPSDSPLEVMHQGIKIVLHRPDEVSEDRVITVRVTELQYAQMVLLDFGRLSWPHPSYATLRPEVVVVPKDHEAWEERLRRESG</sequence>
<dbReference type="Proteomes" id="UP001275084">
    <property type="component" value="Unassembled WGS sequence"/>
</dbReference>
<keyword evidence="3" id="KW-1185">Reference proteome</keyword>
<gene>
    <name evidence="2" type="ORF">B0T25DRAFT_553259</name>
</gene>
<dbReference type="EMBL" id="JAUIQD010000006">
    <property type="protein sequence ID" value="KAK3346949.1"/>
    <property type="molecule type" value="Genomic_DNA"/>
</dbReference>